<reference evidence="1" key="2">
    <citation type="submission" date="2020-09" db="EMBL/GenBank/DDBJ databases">
        <authorList>
            <person name="Sun Q."/>
            <person name="Kim S."/>
        </authorList>
    </citation>
    <scope>NUCLEOTIDE SEQUENCE</scope>
    <source>
        <strain evidence="1">KCTC 12368</strain>
    </source>
</reference>
<keyword evidence="2" id="KW-1185">Reference proteome</keyword>
<evidence type="ECO:0008006" key="3">
    <source>
        <dbReference type="Google" id="ProtNLM"/>
    </source>
</evidence>
<comment type="caution">
    <text evidence="1">The sequence shown here is derived from an EMBL/GenBank/DDBJ whole genome shotgun (WGS) entry which is preliminary data.</text>
</comment>
<reference evidence="1" key="1">
    <citation type="journal article" date="2014" name="Int. J. Syst. Evol. Microbiol.">
        <title>Complete genome sequence of Corynebacterium casei LMG S-19264T (=DSM 44701T), isolated from a smear-ripened cheese.</title>
        <authorList>
            <consortium name="US DOE Joint Genome Institute (JGI-PGF)"/>
            <person name="Walter F."/>
            <person name="Albersmeier A."/>
            <person name="Kalinowski J."/>
            <person name="Ruckert C."/>
        </authorList>
    </citation>
    <scope>NUCLEOTIDE SEQUENCE</scope>
    <source>
        <strain evidence="1">KCTC 12368</strain>
    </source>
</reference>
<organism evidence="1 2">
    <name type="scientific">Echinicola pacifica</name>
    <dbReference type="NCBI Taxonomy" id="346377"/>
    <lineage>
        <taxon>Bacteria</taxon>
        <taxon>Pseudomonadati</taxon>
        <taxon>Bacteroidota</taxon>
        <taxon>Cytophagia</taxon>
        <taxon>Cytophagales</taxon>
        <taxon>Cyclobacteriaceae</taxon>
        <taxon>Echinicola</taxon>
    </lineage>
</organism>
<name>A0A918UQ63_9BACT</name>
<dbReference type="Gene3D" id="3.30.450.20">
    <property type="entry name" value="PAS domain"/>
    <property type="match status" value="1"/>
</dbReference>
<dbReference type="AlphaFoldDB" id="A0A918UQ63"/>
<sequence length="336" mass="38870">MKYVYSVIILVFLVYSYGCTYEGTEVYTDEFSSLDSIIQDMESDLAPLEVVIADLAAHTASIYDMKEDLASRAQHDQYSESSTGVIFRDTLDPNFSSVHVSSISPNKEEALQQVYYTEYLDSAFRYTYASAPFVAQVYYNTPLQMCRIFPALDVLNVFDAEMNLPLYNFYYMADEVRNPQRKSKWLEDIYVDPAGRGWILSLIHPIYENEKLAGVLGIDITINDIIKRYLNLKNRKLLIIDGSGNIVAGTNEAIELLNLPPLRNHTYVQTINSDNFRKGDYNLFKSKSKEVRKMVAKFLLEKDNFYQIDDELSNNLYRVFCRQMNLLNWYILEIKA</sequence>
<protein>
    <recommendedName>
        <fullName evidence="3">Cache domain-containing protein</fullName>
    </recommendedName>
</protein>
<evidence type="ECO:0000313" key="2">
    <source>
        <dbReference type="Proteomes" id="UP000619457"/>
    </source>
</evidence>
<gene>
    <name evidence="1" type="ORF">GCM10007049_18800</name>
</gene>
<proteinExistence type="predicted"/>
<dbReference type="RefSeq" id="WP_018473220.1">
    <property type="nucleotide sequence ID" value="NZ_BMWX01000003.1"/>
</dbReference>
<accession>A0A918UQ63</accession>
<dbReference type="EMBL" id="BMWX01000003">
    <property type="protein sequence ID" value="GGZ26367.1"/>
    <property type="molecule type" value="Genomic_DNA"/>
</dbReference>
<evidence type="ECO:0000313" key="1">
    <source>
        <dbReference type="EMBL" id="GGZ26367.1"/>
    </source>
</evidence>
<dbReference type="Proteomes" id="UP000619457">
    <property type="component" value="Unassembled WGS sequence"/>
</dbReference>